<evidence type="ECO:0000313" key="2">
    <source>
        <dbReference type="EMBL" id="BCR05874.1"/>
    </source>
</evidence>
<dbReference type="EMBL" id="AP024355">
    <property type="protein sequence ID" value="BCR05874.1"/>
    <property type="molecule type" value="Genomic_DNA"/>
</dbReference>
<feature type="domain" description="Uncharacterized protein TP-0789" evidence="1">
    <location>
        <begin position="117"/>
        <end position="294"/>
    </location>
</feature>
<accession>A0ABN6E241</accession>
<name>A0ABN6E241_9BACT</name>
<reference evidence="2 3" key="2">
    <citation type="journal article" date="2021" name="Int. J. Syst. Evol. Microbiol.">
        <title>Isolation and Polyphasic Characterization of Desulfuromonas versatilis sp. Nov., an Electrogenic Bacteria Capable of Versatile Metabolism Isolated from a Graphene Oxide-Reducing Enrichment Culture.</title>
        <authorList>
            <person name="Xie L."/>
            <person name="Yoshida N."/>
            <person name="Ishii S."/>
            <person name="Meng L."/>
        </authorList>
    </citation>
    <scope>NUCLEOTIDE SEQUENCE [LARGE SCALE GENOMIC DNA]</scope>
    <source>
        <strain evidence="2 3">NIT-T3</strain>
    </source>
</reference>
<dbReference type="InterPro" id="IPR033399">
    <property type="entry name" value="TP_0789-like"/>
</dbReference>
<proteinExistence type="predicted"/>
<dbReference type="Pfam" id="PF17131">
    <property type="entry name" value="LolA_like"/>
    <property type="match status" value="1"/>
</dbReference>
<organism evidence="2 3">
    <name type="scientific">Desulfuromonas versatilis</name>
    <dbReference type="NCBI Taxonomy" id="2802975"/>
    <lineage>
        <taxon>Bacteria</taxon>
        <taxon>Pseudomonadati</taxon>
        <taxon>Thermodesulfobacteriota</taxon>
        <taxon>Desulfuromonadia</taxon>
        <taxon>Desulfuromonadales</taxon>
        <taxon>Desulfuromonadaceae</taxon>
        <taxon>Desulfuromonas</taxon>
    </lineage>
</organism>
<dbReference type="CDD" id="cd16329">
    <property type="entry name" value="LolA_like"/>
    <property type="match status" value="1"/>
</dbReference>
<protein>
    <recommendedName>
        <fullName evidence="1">Uncharacterized protein TP-0789 domain-containing protein</fullName>
    </recommendedName>
</protein>
<dbReference type="Gene3D" id="2.50.20.10">
    <property type="entry name" value="Lipoprotein localisation LolA/LolB/LppX"/>
    <property type="match status" value="1"/>
</dbReference>
<evidence type="ECO:0000313" key="3">
    <source>
        <dbReference type="Proteomes" id="UP001319827"/>
    </source>
</evidence>
<evidence type="ECO:0000259" key="1">
    <source>
        <dbReference type="Pfam" id="PF17131"/>
    </source>
</evidence>
<keyword evidence="3" id="KW-1185">Reference proteome</keyword>
<dbReference type="Proteomes" id="UP001319827">
    <property type="component" value="Chromosome"/>
</dbReference>
<reference evidence="2 3" key="1">
    <citation type="journal article" date="2016" name="C (Basel)">
        <title>Selective Growth of and Electricity Production by Marine Exoelectrogenic Bacteria in Self-Aggregated Hydrogel of Microbially Reduced Graphene Oxide.</title>
        <authorList>
            <person name="Yoshida N."/>
            <person name="Goto Y."/>
            <person name="Miyata Y."/>
        </authorList>
    </citation>
    <scope>NUCLEOTIDE SEQUENCE [LARGE SCALE GENOMIC DNA]</scope>
    <source>
        <strain evidence="2 3">NIT-T3</strain>
    </source>
</reference>
<gene>
    <name evidence="2" type="ORF">DESUT3_29430</name>
</gene>
<sequence length="296" mass="34106">MGRGLNLIKSDKALQTSCSSLRGAKNAHGFAPHGIPRYNERAYFQRKVLPMPIRHSLFALMLLLLLPGTALSLDLAELVREVEVQYTGRSSFALVSMEVRTENWERRMEMESWSYGRDYFLTRITEPAKEKGVTTLKAEKEVWNYLPKVDRVIKVPASMMGGFWMGSHITNDDLVKGSQVDKDYTFGLLEETDQSWLIECLPRPEAAVVWGKIHYRIAKAGRIPMQVEYFDEAMEKVREILFEDVQSVQGRAIPLRMVVQPLDKPAERTVMQYRDIEFDIAIGQEFFSLRNLKKRP</sequence>